<feature type="transmembrane region" description="Helical" evidence="9">
    <location>
        <begin position="349"/>
        <end position="370"/>
    </location>
</feature>
<feature type="non-terminal residue" evidence="12">
    <location>
        <position position="447"/>
    </location>
</feature>
<dbReference type="OrthoDB" id="410118at2759"/>
<feature type="transmembrane region" description="Helical" evidence="9">
    <location>
        <begin position="425"/>
        <end position="445"/>
    </location>
</feature>
<organism evidence="12">
    <name type="scientific">Aphanomyces stellatus</name>
    <dbReference type="NCBI Taxonomy" id="120398"/>
    <lineage>
        <taxon>Eukaryota</taxon>
        <taxon>Sar</taxon>
        <taxon>Stramenopiles</taxon>
        <taxon>Oomycota</taxon>
        <taxon>Saprolegniomycetes</taxon>
        <taxon>Saprolegniales</taxon>
        <taxon>Verrucalvaceae</taxon>
        <taxon>Aphanomyces</taxon>
    </lineage>
</organism>
<comment type="similarity">
    <text evidence="2">Belongs to the GST superfamily. Mu family.</text>
</comment>
<evidence type="ECO:0000256" key="4">
    <source>
        <dbReference type="ARBA" id="ARBA00011738"/>
    </source>
</evidence>
<dbReference type="InterPro" id="IPR040079">
    <property type="entry name" value="Glutathione_S-Trfase"/>
</dbReference>
<dbReference type="InterPro" id="IPR004045">
    <property type="entry name" value="Glutathione_S-Trfase_N"/>
</dbReference>
<evidence type="ECO:0000259" key="11">
    <source>
        <dbReference type="PROSITE" id="PS50405"/>
    </source>
</evidence>
<evidence type="ECO:0000256" key="9">
    <source>
        <dbReference type="SAM" id="Phobius"/>
    </source>
</evidence>
<feature type="transmembrane region" description="Helical" evidence="9">
    <location>
        <begin position="243"/>
        <end position="264"/>
    </location>
</feature>
<dbReference type="CDD" id="cd03075">
    <property type="entry name" value="GST_N_Mu"/>
    <property type="match status" value="1"/>
</dbReference>
<comment type="subunit">
    <text evidence="4">Homodimer.</text>
</comment>
<dbReference type="PROSITE" id="PS50404">
    <property type="entry name" value="GST_NTER"/>
    <property type="match status" value="1"/>
</dbReference>
<dbReference type="SFLD" id="SFLDG00363">
    <property type="entry name" value="AMPS_(cytGST):_Alpha-__Mu-__Pi"/>
    <property type="match status" value="1"/>
</dbReference>
<dbReference type="Pfam" id="PF14497">
    <property type="entry name" value="GST_C_3"/>
    <property type="match status" value="1"/>
</dbReference>
<evidence type="ECO:0000256" key="6">
    <source>
        <dbReference type="ARBA" id="ARBA00022679"/>
    </source>
</evidence>
<comment type="caution">
    <text evidence="12">The sequence shown here is derived from an EMBL/GenBank/DDBJ whole genome shotgun (WGS) entry which is preliminary data.</text>
</comment>
<name>A0A6A4YBS4_9STRA</name>
<evidence type="ECO:0000256" key="1">
    <source>
        <dbReference type="ARBA" id="ARBA00003701"/>
    </source>
</evidence>
<evidence type="ECO:0000256" key="8">
    <source>
        <dbReference type="ARBA" id="ARBA00047960"/>
    </source>
</evidence>
<dbReference type="InterPro" id="IPR010987">
    <property type="entry name" value="Glutathione-S-Trfase_C-like"/>
</dbReference>
<dbReference type="Gene3D" id="1.20.1050.10">
    <property type="match status" value="1"/>
</dbReference>
<evidence type="ECO:0000256" key="3">
    <source>
        <dbReference type="ARBA" id="ARBA00007297"/>
    </source>
</evidence>
<dbReference type="AlphaFoldDB" id="A0A6A4YBS4"/>
<proteinExistence type="inferred from homology"/>
<feature type="domain" description="GST C-terminal" evidence="11">
    <location>
        <begin position="102"/>
        <end position="221"/>
    </location>
</feature>
<dbReference type="SFLD" id="SFLDS00019">
    <property type="entry name" value="Glutathione_Transferase_(cytos"/>
    <property type="match status" value="1"/>
</dbReference>
<protein>
    <recommendedName>
        <fullName evidence="5">glutathione transferase</fullName>
        <ecNumber evidence="5">2.5.1.18</ecNumber>
    </recommendedName>
    <alternativeName>
        <fullName evidence="7">GST class-pi</fullName>
    </alternativeName>
</protein>
<dbReference type="GO" id="GO:0004364">
    <property type="term" value="F:glutathione transferase activity"/>
    <property type="evidence" value="ECO:0007669"/>
    <property type="project" value="UniProtKB-EC"/>
</dbReference>
<dbReference type="SFLD" id="SFLDG01205">
    <property type="entry name" value="AMPS.1"/>
    <property type="match status" value="1"/>
</dbReference>
<keyword evidence="9" id="KW-0812">Transmembrane</keyword>
<keyword evidence="6" id="KW-0808">Transferase</keyword>
<reference evidence="12" key="1">
    <citation type="submission" date="2019-06" db="EMBL/GenBank/DDBJ databases">
        <title>Genomics analysis of Aphanomyces spp. identifies a new class of oomycete effector associated with host adaptation.</title>
        <authorList>
            <person name="Gaulin E."/>
        </authorList>
    </citation>
    <scope>NUCLEOTIDE SEQUENCE</scope>
    <source>
        <strain evidence="12">CBS 578.67</strain>
    </source>
</reference>
<comment type="catalytic activity">
    <reaction evidence="8">
        <text>RX + glutathione = an S-substituted glutathione + a halide anion + H(+)</text>
        <dbReference type="Rhea" id="RHEA:16437"/>
        <dbReference type="ChEBI" id="CHEBI:15378"/>
        <dbReference type="ChEBI" id="CHEBI:16042"/>
        <dbReference type="ChEBI" id="CHEBI:17792"/>
        <dbReference type="ChEBI" id="CHEBI:57925"/>
        <dbReference type="ChEBI" id="CHEBI:90779"/>
        <dbReference type="EC" id="2.5.1.18"/>
    </reaction>
</comment>
<keyword evidence="9" id="KW-1133">Transmembrane helix</keyword>
<dbReference type="Pfam" id="PF02798">
    <property type="entry name" value="GST_N"/>
    <property type="match status" value="1"/>
</dbReference>
<comment type="function">
    <text evidence="1">Conjugation of reduced glutathione to a wide number of exogenous and endogenous hydrophobic electrophiles.</text>
</comment>
<feature type="domain" description="GST N-terminal" evidence="10">
    <location>
        <begin position="12"/>
        <end position="100"/>
    </location>
</feature>
<dbReference type="EC" id="2.5.1.18" evidence="5"/>
<gene>
    <name evidence="12" type="ORF">As57867_015620</name>
</gene>
<comment type="similarity">
    <text evidence="3">Belongs to the GST superfamily. Pi family.</text>
</comment>
<dbReference type="PANTHER" id="PTHR11571">
    <property type="entry name" value="GLUTATHIONE S-TRANSFERASE"/>
    <property type="match status" value="1"/>
</dbReference>
<dbReference type="InterPro" id="IPR050213">
    <property type="entry name" value="GST_superfamily"/>
</dbReference>
<accession>A0A6A4YBS4</accession>
<keyword evidence="9" id="KW-0472">Membrane</keyword>
<dbReference type="Gene3D" id="3.40.30.10">
    <property type="entry name" value="Glutaredoxin"/>
    <property type="match status" value="1"/>
</dbReference>
<evidence type="ECO:0000256" key="2">
    <source>
        <dbReference type="ARBA" id="ARBA00005861"/>
    </source>
</evidence>
<dbReference type="PROSITE" id="PS50405">
    <property type="entry name" value="GST_CTER"/>
    <property type="match status" value="1"/>
</dbReference>
<dbReference type="GO" id="GO:0006749">
    <property type="term" value="P:glutathione metabolic process"/>
    <property type="evidence" value="ECO:0007669"/>
    <property type="project" value="TreeGrafter"/>
</dbReference>
<evidence type="ECO:0000259" key="10">
    <source>
        <dbReference type="PROSITE" id="PS50404"/>
    </source>
</evidence>
<dbReference type="FunFam" id="1.20.1050.10:FF:000020">
    <property type="entry name" value="Glutathione S-transferase P 1"/>
    <property type="match status" value="1"/>
</dbReference>
<sequence>MPSNNQTNNATKDAELGYWAIRGLAEPIRLLLVHTNTPFTDKHYHLQGEPGNWDKSDWLSVKFTLGMDFPNLPYYIDGDVKISESNAILHHIASKNNLIGQTEVERAECAQMQDVLADIRGACTSAFYSSNEATARQQLLTNCLPDKLMSLERVLAKNEWLSGASLTFVDFVLYELLDEFCKLDATVLKSFPTLASFMTKFESISPQVQTYLASSQHKTLPVNNKQAWFHLDAVHVYMPTVTAYTYIVLASCHVVLLVTLYVWLRKRQRRSMMTPVSPDVATPGPTASLVVGQPRHMRSPTEVVDAIIQWCLQRLGVSHDTAIVAFNAFELACQSYQLMQILGTVIDAWFVQAYAIIVVVHSLLTPWLFVSTRHRAGGRLHTVLVGWSRSVVSFCLSCLLPVLSLIAPALEYLWVDPTLSRDTFWTTRVLLVAQIVVVTSGFDYVTK</sequence>
<evidence type="ECO:0000313" key="12">
    <source>
        <dbReference type="EMBL" id="KAF0693361.1"/>
    </source>
</evidence>
<dbReference type="SUPFAM" id="SSF52833">
    <property type="entry name" value="Thioredoxin-like"/>
    <property type="match status" value="1"/>
</dbReference>
<dbReference type="EMBL" id="VJMH01005709">
    <property type="protein sequence ID" value="KAF0693361.1"/>
    <property type="molecule type" value="Genomic_DNA"/>
</dbReference>
<feature type="transmembrane region" description="Helical" evidence="9">
    <location>
        <begin position="391"/>
        <end position="413"/>
    </location>
</feature>
<dbReference type="InterPro" id="IPR004046">
    <property type="entry name" value="GST_C"/>
</dbReference>
<dbReference type="PANTHER" id="PTHR11571:SF222">
    <property type="entry name" value="GLUTATHIONE TRANSFERASE"/>
    <property type="match status" value="1"/>
</dbReference>
<evidence type="ECO:0000256" key="7">
    <source>
        <dbReference type="ARBA" id="ARBA00032759"/>
    </source>
</evidence>
<dbReference type="SUPFAM" id="SSF47616">
    <property type="entry name" value="GST C-terminal domain-like"/>
    <property type="match status" value="1"/>
</dbReference>
<feature type="transmembrane region" description="Helical" evidence="9">
    <location>
        <begin position="322"/>
        <end position="343"/>
    </location>
</feature>
<dbReference type="InterPro" id="IPR036282">
    <property type="entry name" value="Glutathione-S-Trfase_C_sf"/>
</dbReference>
<evidence type="ECO:0000256" key="5">
    <source>
        <dbReference type="ARBA" id="ARBA00012452"/>
    </source>
</evidence>
<dbReference type="InterPro" id="IPR036249">
    <property type="entry name" value="Thioredoxin-like_sf"/>
</dbReference>